<comment type="catalytic activity">
    <reaction evidence="1">
        <text>ATP + protein L-histidine = ADP + protein N-phospho-L-histidine.</text>
        <dbReference type="EC" id="2.7.13.3"/>
    </reaction>
</comment>
<feature type="domain" description="Histidine kinase" evidence="8">
    <location>
        <begin position="217"/>
        <end position="432"/>
    </location>
</feature>
<dbReference type="InterPro" id="IPR050351">
    <property type="entry name" value="BphY/WalK/GraS-like"/>
</dbReference>
<evidence type="ECO:0000256" key="3">
    <source>
        <dbReference type="ARBA" id="ARBA00022553"/>
    </source>
</evidence>
<keyword evidence="6" id="KW-0472">Membrane</keyword>
<evidence type="ECO:0000313" key="10">
    <source>
        <dbReference type="Proteomes" id="UP000830401"/>
    </source>
</evidence>
<dbReference type="SMART" id="SM00091">
    <property type="entry name" value="PAS"/>
    <property type="match status" value="1"/>
</dbReference>
<evidence type="ECO:0000256" key="6">
    <source>
        <dbReference type="ARBA" id="ARBA00023136"/>
    </source>
</evidence>
<dbReference type="Gene3D" id="1.10.287.130">
    <property type="match status" value="1"/>
</dbReference>
<keyword evidence="10" id="KW-1185">Reference proteome</keyword>
<dbReference type="InterPro" id="IPR036097">
    <property type="entry name" value="HisK_dim/P_sf"/>
</dbReference>
<feature type="coiled-coil region" evidence="7">
    <location>
        <begin position="9"/>
        <end position="43"/>
    </location>
</feature>
<dbReference type="SUPFAM" id="SSF47384">
    <property type="entry name" value="Homodimeric domain of signal transducing histidine kinase"/>
    <property type="match status" value="1"/>
</dbReference>
<gene>
    <name evidence="9" type="ORF">MUN86_24880</name>
</gene>
<keyword evidence="5 9" id="KW-0418">Kinase</keyword>
<sequence length="432" mass="47874">MPALLPSAYQALEAQLQAAQAEVARLQAERNQHAAEHAEAERYRISQVRFRTVFEHSPLGHKIIDADLTIRQANAAVAALLGIASPLELVGRAIREFAHPDYAADWSRLQDALWAHHLPWFGLETCLVRPDGGLVWCRVTSVLFPDEQGELGYTTLEDISARRTLEAQVQLYTQALEDANEDLAASNEELRVLNEELQEANAALGQLNTELDTFVYAAAHDLRLPVANLQGLVQALLEQLPPEARQAELVEPILTMMQESMTRFRHTLDRLADFGATRQPADLPRESVNLATVLEEVRQELAAQLAATGGQLVVELVGHASFWFAAKHVHSVMLNLVSNALKYHHPDRPPVVRVRSYREAGRVVVSVHDNGLGLSDTQQRQLFGLFKRLHPHIEGTGVGLYLVKKILDQAGGSIRVESELGRGSRFTAIFPA</sequence>
<evidence type="ECO:0000313" key="9">
    <source>
        <dbReference type="EMBL" id="UOQ68942.1"/>
    </source>
</evidence>
<dbReference type="GO" id="GO:0016301">
    <property type="term" value="F:kinase activity"/>
    <property type="evidence" value="ECO:0007669"/>
    <property type="project" value="UniProtKB-KW"/>
</dbReference>
<dbReference type="RefSeq" id="WP_245126631.1">
    <property type="nucleotide sequence ID" value="NZ_CP095063.1"/>
</dbReference>
<geneLocation type="plasmid" evidence="9 10">
    <name>unnamed2</name>
</geneLocation>
<dbReference type="InterPro" id="IPR013656">
    <property type="entry name" value="PAS_4"/>
</dbReference>
<dbReference type="CDD" id="cd00130">
    <property type="entry name" value="PAS"/>
    <property type="match status" value="1"/>
</dbReference>
<accession>A0ABY4GDK8</accession>
<dbReference type="Pfam" id="PF02518">
    <property type="entry name" value="HATPase_c"/>
    <property type="match status" value="1"/>
</dbReference>
<evidence type="ECO:0000259" key="8">
    <source>
        <dbReference type="PROSITE" id="PS50109"/>
    </source>
</evidence>
<dbReference type="SUPFAM" id="SSF55874">
    <property type="entry name" value="ATPase domain of HSP90 chaperone/DNA topoisomerase II/histidine kinase"/>
    <property type="match status" value="1"/>
</dbReference>
<dbReference type="InterPro" id="IPR036890">
    <property type="entry name" value="HATPase_C_sf"/>
</dbReference>
<name>A0ABY4GDK8_9BACT</name>
<reference evidence="9" key="1">
    <citation type="submission" date="2022-04" db="EMBL/GenBank/DDBJ databases">
        <title>Hymenobacter sp. isolated from the air.</title>
        <authorList>
            <person name="Won M."/>
            <person name="Lee C.-M."/>
            <person name="Woen H.-Y."/>
            <person name="Kwon S.-W."/>
        </authorList>
    </citation>
    <scope>NUCLEOTIDE SEQUENCE</scope>
    <source>
        <strain evidence="9">5420S-77</strain>
        <plasmid evidence="9">unnamed2</plasmid>
    </source>
</reference>
<dbReference type="CDD" id="cd00082">
    <property type="entry name" value="HisKA"/>
    <property type="match status" value="1"/>
</dbReference>
<evidence type="ECO:0000256" key="4">
    <source>
        <dbReference type="ARBA" id="ARBA00022679"/>
    </source>
</evidence>
<keyword evidence="9" id="KW-0614">Plasmid</keyword>
<feature type="coiled-coil region" evidence="7">
    <location>
        <begin position="162"/>
        <end position="210"/>
    </location>
</feature>
<evidence type="ECO:0000256" key="2">
    <source>
        <dbReference type="ARBA" id="ARBA00012438"/>
    </source>
</evidence>
<dbReference type="PRINTS" id="PR00344">
    <property type="entry name" value="BCTRLSENSOR"/>
</dbReference>
<keyword evidence="7" id="KW-0175">Coiled coil</keyword>
<organism evidence="9 10">
    <name type="scientific">Hymenobacter volaticus</name>
    <dbReference type="NCBI Taxonomy" id="2932254"/>
    <lineage>
        <taxon>Bacteria</taxon>
        <taxon>Pseudomonadati</taxon>
        <taxon>Bacteroidota</taxon>
        <taxon>Cytophagia</taxon>
        <taxon>Cytophagales</taxon>
        <taxon>Hymenobacteraceae</taxon>
        <taxon>Hymenobacter</taxon>
    </lineage>
</organism>
<dbReference type="NCBIfam" id="TIGR00229">
    <property type="entry name" value="sensory_box"/>
    <property type="match status" value="1"/>
</dbReference>
<dbReference type="SMART" id="SM00387">
    <property type="entry name" value="HATPase_c"/>
    <property type="match status" value="1"/>
</dbReference>
<dbReference type="PANTHER" id="PTHR42878">
    <property type="entry name" value="TWO-COMPONENT HISTIDINE KINASE"/>
    <property type="match status" value="1"/>
</dbReference>
<dbReference type="SUPFAM" id="SSF55785">
    <property type="entry name" value="PYP-like sensor domain (PAS domain)"/>
    <property type="match status" value="1"/>
</dbReference>
<dbReference type="InterPro" id="IPR000014">
    <property type="entry name" value="PAS"/>
</dbReference>
<dbReference type="InterPro" id="IPR003594">
    <property type="entry name" value="HATPase_dom"/>
</dbReference>
<dbReference type="EMBL" id="CP095063">
    <property type="protein sequence ID" value="UOQ68942.1"/>
    <property type="molecule type" value="Genomic_DNA"/>
</dbReference>
<keyword evidence="3" id="KW-0597">Phosphoprotein</keyword>
<dbReference type="EC" id="2.7.13.3" evidence="2"/>
<dbReference type="Pfam" id="PF08448">
    <property type="entry name" value="PAS_4"/>
    <property type="match status" value="1"/>
</dbReference>
<dbReference type="InterPro" id="IPR035965">
    <property type="entry name" value="PAS-like_dom_sf"/>
</dbReference>
<dbReference type="SMART" id="SM00388">
    <property type="entry name" value="HisKA"/>
    <property type="match status" value="1"/>
</dbReference>
<dbReference type="InterPro" id="IPR005467">
    <property type="entry name" value="His_kinase_dom"/>
</dbReference>
<protein>
    <recommendedName>
        <fullName evidence="2">histidine kinase</fullName>
        <ecNumber evidence="2">2.7.13.3</ecNumber>
    </recommendedName>
</protein>
<evidence type="ECO:0000256" key="5">
    <source>
        <dbReference type="ARBA" id="ARBA00022777"/>
    </source>
</evidence>
<evidence type="ECO:0000256" key="1">
    <source>
        <dbReference type="ARBA" id="ARBA00000085"/>
    </source>
</evidence>
<dbReference type="Gene3D" id="3.30.565.10">
    <property type="entry name" value="Histidine kinase-like ATPase, C-terminal domain"/>
    <property type="match status" value="1"/>
</dbReference>
<proteinExistence type="predicted"/>
<dbReference type="InterPro" id="IPR004358">
    <property type="entry name" value="Sig_transdc_His_kin-like_C"/>
</dbReference>
<dbReference type="PROSITE" id="PS50109">
    <property type="entry name" value="HIS_KIN"/>
    <property type="match status" value="1"/>
</dbReference>
<dbReference type="InterPro" id="IPR003661">
    <property type="entry name" value="HisK_dim/P_dom"/>
</dbReference>
<evidence type="ECO:0000256" key="7">
    <source>
        <dbReference type="SAM" id="Coils"/>
    </source>
</evidence>
<dbReference type="Gene3D" id="3.30.450.20">
    <property type="entry name" value="PAS domain"/>
    <property type="match status" value="1"/>
</dbReference>
<dbReference type="Proteomes" id="UP000830401">
    <property type="component" value="Plasmid unnamed2"/>
</dbReference>
<keyword evidence="4" id="KW-0808">Transferase</keyword>
<dbReference type="PANTHER" id="PTHR42878:SF15">
    <property type="entry name" value="BACTERIOPHYTOCHROME"/>
    <property type="match status" value="1"/>
</dbReference>